<evidence type="ECO:0000313" key="3">
    <source>
        <dbReference type="Proteomes" id="UP000499080"/>
    </source>
</evidence>
<dbReference type="Proteomes" id="UP000499080">
    <property type="component" value="Unassembled WGS sequence"/>
</dbReference>
<reference evidence="2 3" key="1">
    <citation type="journal article" date="2019" name="Sci. Rep.">
        <title>Orb-weaving spider Araneus ventricosus genome elucidates the spidroin gene catalogue.</title>
        <authorList>
            <person name="Kono N."/>
            <person name="Nakamura H."/>
            <person name="Ohtoshi R."/>
            <person name="Moran D.A.P."/>
            <person name="Shinohara A."/>
            <person name="Yoshida Y."/>
            <person name="Fujiwara M."/>
            <person name="Mori M."/>
            <person name="Tomita M."/>
            <person name="Arakawa K."/>
        </authorList>
    </citation>
    <scope>NUCLEOTIDE SEQUENCE [LARGE SCALE GENOMIC DNA]</scope>
</reference>
<keyword evidence="1" id="KW-0812">Transmembrane</keyword>
<evidence type="ECO:0000256" key="1">
    <source>
        <dbReference type="SAM" id="Phobius"/>
    </source>
</evidence>
<proteinExistence type="predicted"/>
<evidence type="ECO:0000313" key="2">
    <source>
        <dbReference type="EMBL" id="GBM97962.1"/>
    </source>
</evidence>
<keyword evidence="1" id="KW-1133">Transmembrane helix</keyword>
<sequence length="101" mass="11196">MSSGNSQLLTSYARRILCETFKFILEAYIVSSTSKKYFLNGTTDVCIYLFSGDCLSVFFLFRKFPYVACQASVASSPAVLLAVFACVSTPPFLVMSSVNQW</sequence>
<accession>A0A4Y2K9H8</accession>
<name>A0A4Y2K9H8_ARAVE</name>
<comment type="caution">
    <text evidence="2">The sequence shown here is derived from an EMBL/GenBank/DDBJ whole genome shotgun (WGS) entry which is preliminary data.</text>
</comment>
<organism evidence="2 3">
    <name type="scientific">Araneus ventricosus</name>
    <name type="common">Orbweaver spider</name>
    <name type="synonym">Epeira ventricosa</name>
    <dbReference type="NCBI Taxonomy" id="182803"/>
    <lineage>
        <taxon>Eukaryota</taxon>
        <taxon>Metazoa</taxon>
        <taxon>Ecdysozoa</taxon>
        <taxon>Arthropoda</taxon>
        <taxon>Chelicerata</taxon>
        <taxon>Arachnida</taxon>
        <taxon>Araneae</taxon>
        <taxon>Araneomorphae</taxon>
        <taxon>Entelegynae</taxon>
        <taxon>Araneoidea</taxon>
        <taxon>Araneidae</taxon>
        <taxon>Araneus</taxon>
    </lineage>
</organism>
<feature type="transmembrane region" description="Helical" evidence="1">
    <location>
        <begin position="73"/>
        <end position="93"/>
    </location>
</feature>
<gene>
    <name evidence="2" type="ORF">AVEN_165899_1</name>
</gene>
<feature type="transmembrane region" description="Helical" evidence="1">
    <location>
        <begin position="37"/>
        <end position="61"/>
    </location>
</feature>
<keyword evidence="1" id="KW-0472">Membrane</keyword>
<dbReference type="AlphaFoldDB" id="A0A4Y2K9H8"/>
<protein>
    <submittedName>
        <fullName evidence="2">Uncharacterized protein</fullName>
    </submittedName>
</protein>
<dbReference type="EMBL" id="BGPR01113414">
    <property type="protein sequence ID" value="GBM97962.1"/>
    <property type="molecule type" value="Genomic_DNA"/>
</dbReference>
<keyword evidence="3" id="KW-1185">Reference proteome</keyword>